<dbReference type="AlphaFoldDB" id="A0A261VL23"/>
<name>A0A261VL23_9BORD</name>
<evidence type="ECO:0000313" key="2">
    <source>
        <dbReference type="Proteomes" id="UP000216429"/>
    </source>
</evidence>
<dbReference type="InterPro" id="IPR010985">
    <property type="entry name" value="Ribbon_hlx_hlx"/>
</dbReference>
<comment type="caution">
    <text evidence="1">The sequence shown here is derived from an EMBL/GenBank/DDBJ whole genome shotgun (WGS) entry which is preliminary data.</text>
</comment>
<reference evidence="2" key="1">
    <citation type="submission" date="2017-05" db="EMBL/GenBank/DDBJ databases">
        <title>Complete and WGS of Bordetella genogroups.</title>
        <authorList>
            <person name="Spilker T."/>
            <person name="Lipuma J."/>
        </authorList>
    </citation>
    <scope>NUCLEOTIDE SEQUENCE [LARGE SCALE GENOMIC DNA]</scope>
    <source>
        <strain evidence="2">AU6712</strain>
    </source>
</reference>
<dbReference type="GO" id="GO:0006355">
    <property type="term" value="P:regulation of DNA-templated transcription"/>
    <property type="evidence" value="ECO:0007669"/>
    <property type="project" value="InterPro"/>
</dbReference>
<dbReference type="Proteomes" id="UP000216429">
    <property type="component" value="Unassembled WGS sequence"/>
</dbReference>
<gene>
    <name evidence="1" type="ORF">CAL22_08740</name>
</gene>
<dbReference type="SUPFAM" id="SSF47598">
    <property type="entry name" value="Ribbon-helix-helix"/>
    <property type="match status" value="1"/>
</dbReference>
<dbReference type="Gene3D" id="6.20.450.20">
    <property type="match status" value="1"/>
</dbReference>
<sequence>MSEATFTFRVDESLKAEFSNAAKARDRSSAQLLRDFMRDFVRQQEEAAAHDAWFRRQVQVGLDAANAGDVIAAVEVEAEAEAWRAEVRRKLASSSAES</sequence>
<accession>A0A261VL23</accession>
<dbReference type="EMBL" id="NEVU01000002">
    <property type="protein sequence ID" value="OZI74537.1"/>
    <property type="molecule type" value="Genomic_DNA"/>
</dbReference>
<keyword evidence="2" id="KW-1185">Reference proteome</keyword>
<dbReference type="OrthoDB" id="5124853at2"/>
<protein>
    <submittedName>
        <fullName evidence="1">Uncharacterized protein</fullName>
    </submittedName>
</protein>
<organism evidence="1 2">
    <name type="scientific">Bordetella genomosp. 12</name>
    <dbReference type="NCBI Taxonomy" id="463035"/>
    <lineage>
        <taxon>Bacteria</taxon>
        <taxon>Pseudomonadati</taxon>
        <taxon>Pseudomonadota</taxon>
        <taxon>Betaproteobacteria</taxon>
        <taxon>Burkholderiales</taxon>
        <taxon>Alcaligenaceae</taxon>
        <taxon>Bordetella</taxon>
    </lineage>
</organism>
<evidence type="ECO:0000313" key="1">
    <source>
        <dbReference type="EMBL" id="OZI74537.1"/>
    </source>
</evidence>
<dbReference type="RefSeq" id="WP_094812289.1">
    <property type="nucleotide sequence ID" value="NZ_NEVU01000002.1"/>
</dbReference>
<proteinExistence type="predicted"/>